<dbReference type="SUPFAM" id="SSF88723">
    <property type="entry name" value="PIN domain-like"/>
    <property type="match status" value="1"/>
</dbReference>
<comment type="caution">
    <text evidence="1">The sequence shown here is derived from an EMBL/GenBank/DDBJ whole genome shotgun (WGS) entry which is preliminary data.</text>
</comment>
<dbReference type="InterPro" id="IPR021799">
    <property type="entry name" value="PIN-like_prokaryotic"/>
</dbReference>
<gene>
    <name evidence="1" type="ORF">ACFOSH_19805</name>
</gene>
<name>A0ABV7P0D6_9PSEU</name>
<protein>
    <recommendedName>
        <fullName evidence="3">DUF3368 domain-containing protein</fullName>
    </recommendedName>
</protein>
<keyword evidence="2" id="KW-1185">Reference proteome</keyword>
<sequence>MTVHRPLVLDAMCLNHFARADRLDVLRDLLVSDECRTTYVVIEELRLGAAAHPALQDALELEWIKVRRLDTIRELECFVKWAERIGAGERDRGEASVFAVAELEGCTAITDDQAAIRVARRYGLEVHGTVWLLARACQDGKLTEVAAGNLIDLVRDTGMRLPCTGAEFGEWARSHGLL</sequence>
<evidence type="ECO:0000313" key="1">
    <source>
        <dbReference type="EMBL" id="MFC3451683.1"/>
    </source>
</evidence>
<dbReference type="PANTHER" id="PTHR39550">
    <property type="entry name" value="SLL0658 PROTEIN"/>
    <property type="match status" value="1"/>
</dbReference>
<dbReference type="PANTHER" id="PTHR39550:SF1">
    <property type="entry name" value="SLL0658 PROTEIN"/>
    <property type="match status" value="1"/>
</dbReference>
<evidence type="ECO:0000313" key="2">
    <source>
        <dbReference type="Proteomes" id="UP001595645"/>
    </source>
</evidence>
<reference evidence="2" key="1">
    <citation type="journal article" date="2019" name="Int. J. Syst. Evol. Microbiol.">
        <title>The Global Catalogue of Microorganisms (GCM) 10K type strain sequencing project: providing services to taxonomists for standard genome sequencing and annotation.</title>
        <authorList>
            <consortium name="The Broad Institute Genomics Platform"/>
            <consortium name="The Broad Institute Genome Sequencing Center for Infectious Disease"/>
            <person name="Wu L."/>
            <person name="Ma J."/>
        </authorList>
    </citation>
    <scope>NUCLEOTIDE SEQUENCE [LARGE SCALE GENOMIC DNA]</scope>
    <source>
        <strain evidence="2">CGMCC 4.7676</strain>
    </source>
</reference>
<organism evidence="1 2">
    <name type="scientific">Amycolatopsis speibonae</name>
    <dbReference type="NCBI Taxonomy" id="1450224"/>
    <lineage>
        <taxon>Bacteria</taxon>
        <taxon>Bacillati</taxon>
        <taxon>Actinomycetota</taxon>
        <taxon>Actinomycetes</taxon>
        <taxon>Pseudonocardiales</taxon>
        <taxon>Pseudonocardiaceae</taxon>
        <taxon>Amycolatopsis</taxon>
    </lineage>
</organism>
<dbReference type="InterPro" id="IPR029060">
    <property type="entry name" value="PIN-like_dom_sf"/>
</dbReference>
<proteinExistence type="predicted"/>
<evidence type="ECO:0008006" key="3">
    <source>
        <dbReference type="Google" id="ProtNLM"/>
    </source>
</evidence>
<accession>A0ABV7P0D6</accession>
<dbReference type="EMBL" id="JBHRWK010000026">
    <property type="protein sequence ID" value="MFC3451683.1"/>
    <property type="molecule type" value="Genomic_DNA"/>
</dbReference>
<dbReference type="Pfam" id="PF11848">
    <property type="entry name" value="DUF3368"/>
    <property type="match status" value="1"/>
</dbReference>
<dbReference type="Proteomes" id="UP001595645">
    <property type="component" value="Unassembled WGS sequence"/>
</dbReference>